<gene>
    <name evidence="2" type="ORF">CGC48_11390</name>
</gene>
<dbReference type="RefSeq" id="WP_098029661.1">
    <property type="nucleotide sequence ID" value="NZ_BQMH01000001.1"/>
</dbReference>
<keyword evidence="1" id="KW-0732">Signal</keyword>
<evidence type="ECO:0008006" key="4">
    <source>
        <dbReference type="Google" id="ProtNLM"/>
    </source>
</evidence>
<dbReference type="AlphaFoldDB" id="A0A250EBQ3"/>
<accession>A0A250EBQ3</accession>
<feature type="signal peptide" evidence="1">
    <location>
        <begin position="1"/>
        <end position="20"/>
    </location>
</feature>
<dbReference type="KEGG" id="ccyn:CGC48_11390"/>
<proteinExistence type="predicted"/>
<evidence type="ECO:0000313" key="3">
    <source>
        <dbReference type="Proteomes" id="UP000242855"/>
    </source>
</evidence>
<reference evidence="2 3" key="1">
    <citation type="journal article" date="2017" name="Genome Announc.">
        <title>Twelve Complete Reference Genomes of Clinical Isolates in the Capnocytophaga Genus.</title>
        <authorList>
            <person name="Villarma A."/>
            <person name="Gulvik C.A."/>
            <person name="Rowe L.A."/>
            <person name="Sheth M."/>
            <person name="Juieng P."/>
            <person name="Nicholson A.C."/>
            <person name="Loparev V.N."/>
            <person name="McQuiston J.R."/>
        </authorList>
    </citation>
    <scope>NUCLEOTIDE SEQUENCE [LARGE SCALE GENOMIC DNA]</scope>
    <source>
        <strain evidence="2 3">G7591</strain>
    </source>
</reference>
<evidence type="ECO:0000256" key="1">
    <source>
        <dbReference type="SAM" id="SignalP"/>
    </source>
</evidence>
<protein>
    <recommendedName>
        <fullName evidence="4">Tetratricopeptide repeat protein</fullName>
    </recommendedName>
</protein>
<dbReference type="GeneID" id="96782407"/>
<dbReference type="Proteomes" id="UP000242855">
    <property type="component" value="Chromosome"/>
</dbReference>
<name>A0A250EBQ3_9FLAO</name>
<sequence>MKLKTKIAMLALGTAFVSYAQNADLDRFNISYRYVNLPTNPISDPTLRHFSVTTNADMYDKSKILDNINLVGFKKREEDQDATIKIDVRIERLKVEEMDIRTEKSEKKDDKGNVIETKYTYYPYMNYVTRGSASFTNNSGESFNQRLGSSQKYTGNSHNSYGSAQNYLKNNYEILTQDFQNKFVASVPSEVQYYGNRLYGYPTYKDNILFWILGSKKNPEYKNCQEIINKIKEMIENIKANEPISEELKSQFSEVEKHFLDILPKYTDSKKAHRKMRYYSYYNLGRLYLIFDMPKKAIEMAEKLIQNDYDKSDGTRIKEEAEYLIKRMEINNIFTKHFPVEVVAE</sequence>
<dbReference type="EMBL" id="CP022378">
    <property type="protein sequence ID" value="ATA69168.1"/>
    <property type="molecule type" value="Genomic_DNA"/>
</dbReference>
<organism evidence="2 3">
    <name type="scientific">Capnocytophaga cynodegmi</name>
    <dbReference type="NCBI Taxonomy" id="28189"/>
    <lineage>
        <taxon>Bacteria</taxon>
        <taxon>Pseudomonadati</taxon>
        <taxon>Bacteroidota</taxon>
        <taxon>Flavobacteriia</taxon>
        <taxon>Flavobacteriales</taxon>
        <taxon>Flavobacteriaceae</taxon>
        <taxon>Capnocytophaga</taxon>
    </lineage>
</organism>
<feature type="chain" id="PRO_5011992860" description="Tetratricopeptide repeat protein" evidence="1">
    <location>
        <begin position="21"/>
        <end position="345"/>
    </location>
</feature>
<evidence type="ECO:0000313" key="2">
    <source>
        <dbReference type="EMBL" id="ATA69168.1"/>
    </source>
</evidence>